<protein>
    <submittedName>
        <fullName evidence="1">Uncharacterized protein</fullName>
    </submittedName>
</protein>
<proteinExistence type="predicted"/>
<reference evidence="1 2" key="1">
    <citation type="submission" date="2017-06" db="EMBL/GenBank/DDBJ databases">
        <title>Ant-infecting Ophiocordyceps genomes reveal a high diversity of potential behavioral manipulation genes and a possible major role for enterotoxins.</title>
        <authorList>
            <person name="De Bekker C."/>
            <person name="Evans H.C."/>
            <person name="Brachmann A."/>
            <person name="Hughes D.P."/>
        </authorList>
    </citation>
    <scope>NUCLEOTIDE SEQUENCE [LARGE SCALE GENOMIC DNA]</scope>
    <source>
        <strain evidence="1 2">Map64</strain>
    </source>
</reference>
<dbReference type="OrthoDB" id="4924604at2759"/>
<evidence type="ECO:0000313" key="1">
    <source>
        <dbReference type="EMBL" id="PHH64349.1"/>
    </source>
</evidence>
<evidence type="ECO:0000313" key="2">
    <source>
        <dbReference type="Proteomes" id="UP000226192"/>
    </source>
</evidence>
<dbReference type="EMBL" id="NJET01000032">
    <property type="protein sequence ID" value="PHH64349.1"/>
    <property type="molecule type" value="Genomic_DNA"/>
</dbReference>
<organism evidence="1 2">
    <name type="scientific">Ophiocordyceps australis</name>
    <dbReference type="NCBI Taxonomy" id="1399860"/>
    <lineage>
        <taxon>Eukaryota</taxon>
        <taxon>Fungi</taxon>
        <taxon>Dikarya</taxon>
        <taxon>Ascomycota</taxon>
        <taxon>Pezizomycotina</taxon>
        <taxon>Sordariomycetes</taxon>
        <taxon>Hypocreomycetidae</taxon>
        <taxon>Hypocreales</taxon>
        <taxon>Ophiocordycipitaceae</taxon>
        <taxon>Ophiocordyceps</taxon>
    </lineage>
</organism>
<accession>A0A2C5XAC7</accession>
<sequence>MVESATQKTIEIFHDDPPKLPQIRLNVTLSELTDYVLISERIEGKHQEKIFGSAAKGFFHFYGAVFTGSLRARQLELNGQKIQLNIPTGLYDGARILLTWKWPVSIYTRDQKGEAILGVVMLDEGRPPQFWLTARVGAGGWEGYNFWGKILSKNSIRLWIRIRGAEVSVDMERKSGT</sequence>
<dbReference type="AlphaFoldDB" id="A0A2C5XAC7"/>
<keyword evidence="2" id="KW-1185">Reference proteome</keyword>
<gene>
    <name evidence="1" type="ORF">CDD81_4706</name>
</gene>
<comment type="caution">
    <text evidence="1">The sequence shown here is derived from an EMBL/GenBank/DDBJ whole genome shotgun (WGS) entry which is preliminary data.</text>
</comment>
<dbReference type="Proteomes" id="UP000226192">
    <property type="component" value="Unassembled WGS sequence"/>
</dbReference>
<name>A0A2C5XAC7_9HYPO</name>